<dbReference type="SMART" id="SM00382">
    <property type="entry name" value="AAA"/>
    <property type="match status" value="1"/>
</dbReference>
<evidence type="ECO:0000256" key="2">
    <source>
        <dbReference type="ARBA" id="ARBA00022692"/>
    </source>
</evidence>
<organism evidence="10 11">
    <name type="scientific">Albidovulum sediminis</name>
    <dbReference type="NCBI Taxonomy" id="3066345"/>
    <lineage>
        <taxon>Bacteria</taxon>
        <taxon>Pseudomonadati</taxon>
        <taxon>Pseudomonadota</taxon>
        <taxon>Alphaproteobacteria</taxon>
        <taxon>Rhodobacterales</taxon>
        <taxon>Paracoccaceae</taxon>
        <taxon>Albidovulum</taxon>
    </lineage>
</organism>
<dbReference type="Pfam" id="PF00005">
    <property type="entry name" value="ABC_tran"/>
    <property type="match status" value="1"/>
</dbReference>
<evidence type="ECO:0000259" key="9">
    <source>
        <dbReference type="PROSITE" id="PS50929"/>
    </source>
</evidence>
<dbReference type="SUPFAM" id="SSF52540">
    <property type="entry name" value="P-loop containing nucleoside triphosphate hydrolases"/>
    <property type="match status" value="1"/>
</dbReference>
<dbReference type="PANTHER" id="PTHR24221:SF654">
    <property type="entry name" value="ATP-BINDING CASSETTE SUB-FAMILY B MEMBER 6"/>
    <property type="match status" value="1"/>
</dbReference>
<dbReference type="SUPFAM" id="SSF90123">
    <property type="entry name" value="ABC transporter transmembrane region"/>
    <property type="match status" value="1"/>
</dbReference>
<feature type="transmembrane region" description="Helical" evidence="7">
    <location>
        <begin position="108"/>
        <end position="136"/>
    </location>
</feature>
<evidence type="ECO:0000259" key="8">
    <source>
        <dbReference type="PROSITE" id="PS50893"/>
    </source>
</evidence>
<dbReference type="Proteomes" id="UP001205601">
    <property type="component" value="Unassembled WGS sequence"/>
</dbReference>
<keyword evidence="3" id="KW-0547">Nucleotide-binding</keyword>
<evidence type="ECO:0000313" key="10">
    <source>
        <dbReference type="EMBL" id="MCT8330551.1"/>
    </source>
</evidence>
<evidence type="ECO:0000256" key="6">
    <source>
        <dbReference type="ARBA" id="ARBA00023136"/>
    </source>
</evidence>
<dbReference type="InterPro" id="IPR036640">
    <property type="entry name" value="ABC1_TM_sf"/>
</dbReference>
<evidence type="ECO:0000256" key="5">
    <source>
        <dbReference type="ARBA" id="ARBA00022989"/>
    </source>
</evidence>
<feature type="transmembrane region" description="Helical" evidence="7">
    <location>
        <begin position="148"/>
        <end position="172"/>
    </location>
</feature>
<dbReference type="PROSITE" id="PS50929">
    <property type="entry name" value="ABC_TM1F"/>
    <property type="match status" value="1"/>
</dbReference>
<dbReference type="EMBL" id="JAOCQF010000002">
    <property type="protein sequence ID" value="MCT8330551.1"/>
    <property type="molecule type" value="Genomic_DNA"/>
</dbReference>
<keyword evidence="5 7" id="KW-1133">Transmembrane helix</keyword>
<keyword evidence="11" id="KW-1185">Reference proteome</keyword>
<feature type="domain" description="ABC transmembrane type-1" evidence="9">
    <location>
        <begin position="32"/>
        <end position="298"/>
    </location>
</feature>
<dbReference type="PANTHER" id="PTHR24221">
    <property type="entry name" value="ATP-BINDING CASSETTE SUB-FAMILY B"/>
    <property type="match status" value="1"/>
</dbReference>
<dbReference type="RefSeq" id="WP_261496410.1">
    <property type="nucleotide sequence ID" value="NZ_JAOCQF010000002.1"/>
</dbReference>
<comment type="subcellular location">
    <subcellularLocation>
        <location evidence="1">Cell membrane</location>
        <topology evidence="1">Multi-pass membrane protein</topology>
    </subcellularLocation>
</comment>
<feature type="domain" description="ABC transporter" evidence="8">
    <location>
        <begin position="325"/>
        <end position="565"/>
    </location>
</feature>
<keyword evidence="6 7" id="KW-0472">Membrane</keyword>
<dbReference type="InterPro" id="IPR039421">
    <property type="entry name" value="Type_1_exporter"/>
</dbReference>
<name>A0ABT2NNR0_9RHOB</name>
<evidence type="ECO:0000256" key="4">
    <source>
        <dbReference type="ARBA" id="ARBA00022840"/>
    </source>
</evidence>
<proteinExistence type="predicted"/>
<dbReference type="GO" id="GO:0005524">
    <property type="term" value="F:ATP binding"/>
    <property type="evidence" value="ECO:0007669"/>
    <property type="project" value="UniProtKB-KW"/>
</dbReference>
<feature type="transmembrane region" description="Helical" evidence="7">
    <location>
        <begin position="29"/>
        <end position="56"/>
    </location>
</feature>
<dbReference type="InterPro" id="IPR011527">
    <property type="entry name" value="ABC1_TM_dom"/>
</dbReference>
<keyword evidence="2 7" id="KW-0812">Transmembrane</keyword>
<evidence type="ECO:0000313" key="11">
    <source>
        <dbReference type="Proteomes" id="UP001205601"/>
    </source>
</evidence>
<dbReference type="Gene3D" id="1.20.1560.10">
    <property type="entry name" value="ABC transporter type 1, transmembrane domain"/>
    <property type="match status" value="1"/>
</dbReference>
<evidence type="ECO:0000256" key="7">
    <source>
        <dbReference type="SAM" id="Phobius"/>
    </source>
</evidence>
<dbReference type="PROSITE" id="PS50893">
    <property type="entry name" value="ABC_TRANSPORTER_2"/>
    <property type="match status" value="1"/>
</dbReference>
<sequence>MLCRAIAAAGRQVTDGGSRDQGGGVAGHWLFAALAVFGVASNLLMLAGPLFMLVVYDIVLPAGSTETLVVLLLMLAAAQAVQSLVDLSRSRMLARMGAMLRQDEIAPAAFAGAAGAAQSGATVQAFLGSAAALAVLDLPFLPVMLGVLFLFHPLMGALAIGGMAVLAAIGGVERHLARGPRRRLDLAAASAAEELARAGPAAEYLAATGQGGAAARRWRRHDTAAMIAHLRLGDTTAACAVASRGVRVFLQSATIALGAGLAIRGELTGGAMVAGSLLMSRILGPFEQGMTAVPQALRVWRMHRAARRRAAATPPAPPLPGPARVAAEGLAVTMGEGARPVLSGIEFAVGPGQILLILGRSGAGKTMLLRVIAGLLPASAGRVTVGGGNSVPHREGPSAVLGYLPTHPAFCAGTVAEAIAGDAHAPGGGEPMRTAARQAARAAGVEMALLSLPQGFETSVPEAETRLSKGQLHRMALARALAGRPDILLLDDPDIAHDPEGFAILAAALRSARARGASVIVTARQAQLLPLADLVLLIEGGRMQAFGPVGQVMAGLSRRASAVGTAAPASAPRGEVA</sequence>
<evidence type="ECO:0000256" key="3">
    <source>
        <dbReference type="ARBA" id="ARBA00022741"/>
    </source>
</evidence>
<dbReference type="Gene3D" id="3.40.50.300">
    <property type="entry name" value="P-loop containing nucleotide triphosphate hydrolases"/>
    <property type="match status" value="1"/>
</dbReference>
<keyword evidence="4 10" id="KW-0067">ATP-binding</keyword>
<dbReference type="InterPro" id="IPR003593">
    <property type="entry name" value="AAA+_ATPase"/>
</dbReference>
<feature type="transmembrane region" description="Helical" evidence="7">
    <location>
        <begin position="68"/>
        <end position="87"/>
    </location>
</feature>
<gene>
    <name evidence="10" type="ORF">N5I32_13580</name>
</gene>
<evidence type="ECO:0000256" key="1">
    <source>
        <dbReference type="ARBA" id="ARBA00004651"/>
    </source>
</evidence>
<dbReference type="InterPro" id="IPR027417">
    <property type="entry name" value="P-loop_NTPase"/>
</dbReference>
<accession>A0ABT2NNR0</accession>
<comment type="caution">
    <text evidence="10">The sequence shown here is derived from an EMBL/GenBank/DDBJ whole genome shotgun (WGS) entry which is preliminary data.</text>
</comment>
<reference evidence="11" key="1">
    <citation type="submission" date="2023-07" db="EMBL/GenBank/DDBJ databases">
        <title>Defluviimonas sediminis sp. nov., isolated from mangrove sediment.</title>
        <authorList>
            <person name="Liu L."/>
            <person name="Li J."/>
            <person name="Huang Y."/>
            <person name="Pan J."/>
            <person name="Li M."/>
        </authorList>
    </citation>
    <scope>NUCLEOTIDE SEQUENCE [LARGE SCALE GENOMIC DNA]</scope>
    <source>
        <strain evidence="11">FT324</strain>
    </source>
</reference>
<dbReference type="InterPro" id="IPR003439">
    <property type="entry name" value="ABC_transporter-like_ATP-bd"/>
</dbReference>
<protein>
    <submittedName>
        <fullName evidence="10">ATP-binding cassette domain-containing protein</fullName>
    </submittedName>
</protein>